<dbReference type="SUPFAM" id="SSF51338">
    <property type="entry name" value="Composite domain of metallo-dependent hydrolases"/>
    <property type="match status" value="1"/>
</dbReference>
<keyword evidence="3" id="KW-0378">Hydrolase</keyword>
<dbReference type="Proteomes" id="UP000324351">
    <property type="component" value="Unassembled WGS sequence"/>
</dbReference>
<dbReference type="SUPFAM" id="SSF51556">
    <property type="entry name" value="Metallo-dependent hydrolases"/>
    <property type="match status" value="1"/>
</dbReference>
<dbReference type="CDD" id="cd01300">
    <property type="entry name" value="YtcJ_like"/>
    <property type="match status" value="1"/>
</dbReference>
<dbReference type="EMBL" id="VUJW01000003">
    <property type="protein sequence ID" value="KAA1427697.1"/>
    <property type="molecule type" value="Genomic_DNA"/>
</dbReference>
<feature type="region of interest" description="Disordered" evidence="1">
    <location>
        <begin position="1"/>
        <end position="95"/>
    </location>
</feature>
<organism evidence="3 4">
    <name type="scientific">Nocardioides antri</name>
    <dbReference type="NCBI Taxonomy" id="2607659"/>
    <lineage>
        <taxon>Bacteria</taxon>
        <taxon>Bacillati</taxon>
        <taxon>Actinomycetota</taxon>
        <taxon>Actinomycetes</taxon>
        <taxon>Propionibacteriales</taxon>
        <taxon>Nocardioidaceae</taxon>
        <taxon>Nocardioides</taxon>
    </lineage>
</organism>
<dbReference type="InterPro" id="IPR013108">
    <property type="entry name" value="Amidohydro_3"/>
</dbReference>
<sequence>MDGGRRPRHQGAPPQERDHRTAGRHRHRLRAGGRRPVPLRSLPRGPRGAGRPRRGARRPDGADELPGAADRRAAAGARPRRRHRRHRGVREARGLRHLPQRQGSAVRRLYVAQIVHTLDPAAPEATGVLVEDGRVVAVGDAADLRGTGVEVVDHGDAVLTPGLVDGHAHPVAGLELTDGVDLTDALDLDAVRALLAEERDRLAPGAWLKGWGLNPVVFGGRAPTAEDLGPAFAGIPGYVQIYDGHASIASREALALAGVDGPITFASSSRVDLDADGRPTGYLVEADACEVVEKVIPPLTIAEQVDRLRALLGGMAAVGYTGLHAMDFRDPAHELVTLLEEDGELPLRMGFNPMLMPEDDGPDGVLALQGQHGRRWRVEGVKLMVDGTIDHGTGWLEYADTHGEGLDALWRDFDRFRDAVMMLHRAGVNCAVHAIGDRGVRQVIELFVALREQHGPLARHRIEHIETIPDDVVKMFGSGAAAASMQPLHCTCFNRADRSDSWSQRLGDIRVDNGFRWSDIRSVGGVVALGSDWPIAPYDPRWIMADARLRRRFDRPEMEAIRPEQALDARQVLEGFTCHAALASGEEDHRGRIAPGYDADFTVFGADPLTTAPEELGTIEIRGTVVAGEAVVT</sequence>
<dbReference type="Gene3D" id="3.10.310.70">
    <property type="match status" value="1"/>
</dbReference>
<name>A0A5B1M758_9ACTN</name>
<dbReference type="InterPro" id="IPR032466">
    <property type="entry name" value="Metal_Hydrolase"/>
</dbReference>
<feature type="domain" description="Amidohydrolase 3" evidence="2">
    <location>
        <begin position="150"/>
        <end position="632"/>
    </location>
</feature>
<feature type="compositionally biased region" description="Basic residues" evidence="1">
    <location>
        <begin position="22"/>
        <end position="33"/>
    </location>
</feature>
<evidence type="ECO:0000259" key="2">
    <source>
        <dbReference type="Pfam" id="PF07969"/>
    </source>
</evidence>
<protein>
    <submittedName>
        <fullName evidence="3">Amidohydrolase</fullName>
    </submittedName>
</protein>
<reference evidence="3 4" key="2">
    <citation type="submission" date="2019-09" db="EMBL/GenBank/DDBJ databases">
        <authorList>
            <person name="Jin C."/>
        </authorList>
    </citation>
    <scope>NUCLEOTIDE SEQUENCE [LARGE SCALE GENOMIC DNA]</scope>
    <source>
        <strain evidence="3 4">BN140041</strain>
    </source>
</reference>
<dbReference type="PANTHER" id="PTHR22642:SF2">
    <property type="entry name" value="PROTEIN LONG AFTER FAR-RED 3"/>
    <property type="match status" value="1"/>
</dbReference>
<evidence type="ECO:0000313" key="4">
    <source>
        <dbReference type="Proteomes" id="UP000324351"/>
    </source>
</evidence>
<proteinExistence type="predicted"/>
<dbReference type="InterPro" id="IPR011059">
    <property type="entry name" value="Metal-dep_hydrolase_composite"/>
</dbReference>
<accession>A0A5B1M758</accession>
<keyword evidence="4" id="KW-1185">Reference proteome</keyword>
<dbReference type="Pfam" id="PF07969">
    <property type="entry name" value="Amidohydro_3"/>
    <property type="match status" value="1"/>
</dbReference>
<dbReference type="Gene3D" id="3.20.20.140">
    <property type="entry name" value="Metal-dependent hydrolases"/>
    <property type="match status" value="1"/>
</dbReference>
<feature type="compositionally biased region" description="Low complexity" evidence="1">
    <location>
        <begin position="34"/>
        <end position="46"/>
    </location>
</feature>
<evidence type="ECO:0000256" key="1">
    <source>
        <dbReference type="SAM" id="MobiDB-lite"/>
    </source>
</evidence>
<gene>
    <name evidence="3" type="ORF">F0U47_09675</name>
</gene>
<feature type="compositionally biased region" description="Basic residues" evidence="1">
    <location>
        <begin position="78"/>
        <end position="88"/>
    </location>
</feature>
<evidence type="ECO:0000313" key="3">
    <source>
        <dbReference type="EMBL" id="KAA1427697.1"/>
    </source>
</evidence>
<comment type="caution">
    <text evidence="3">The sequence shown here is derived from an EMBL/GenBank/DDBJ whole genome shotgun (WGS) entry which is preliminary data.</text>
</comment>
<reference evidence="3 4" key="1">
    <citation type="submission" date="2019-09" db="EMBL/GenBank/DDBJ databases">
        <title>Nocardioides panacisoli sp. nov., isolated from the soil of a ginseng field.</title>
        <authorList>
            <person name="Cho C."/>
        </authorList>
    </citation>
    <scope>NUCLEOTIDE SEQUENCE [LARGE SCALE GENOMIC DNA]</scope>
    <source>
        <strain evidence="3 4">BN140041</strain>
    </source>
</reference>
<dbReference type="PANTHER" id="PTHR22642">
    <property type="entry name" value="IMIDAZOLONEPROPIONASE"/>
    <property type="match status" value="1"/>
</dbReference>
<dbReference type="InterPro" id="IPR033932">
    <property type="entry name" value="YtcJ-like"/>
</dbReference>
<dbReference type="Gene3D" id="2.30.40.10">
    <property type="entry name" value="Urease, subunit C, domain 1"/>
    <property type="match status" value="1"/>
</dbReference>
<dbReference type="AlphaFoldDB" id="A0A5B1M758"/>
<dbReference type="GO" id="GO:0016810">
    <property type="term" value="F:hydrolase activity, acting on carbon-nitrogen (but not peptide) bonds"/>
    <property type="evidence" value="ECO:0007669"/>
    <property type="project" value="InterPro"/>
</dbReference>